<keyword evidence="2" id="KW-1185">Reference proteome</keyword>
<name>A0ACB9IFV8_9ASTR</name>
<evidence type="ECO:0000313" key="2">
    <source>
        <dbReference type="Proteomes" id="UP001056120"/>
    </source>
</evidence>
<reference evidence="2" key="1">
    <citation type="journal article" date="2022" name="Mol. Ecol. Resour.">
        <title>The genomes of chicory, endive, great burdock and yacon provide insights into Asteraceae palaeo-polyploidization history and plant inulin production.</title>
        <authorList>
            <person name="Fan W."/>
            <person name="Wang S."/>
            <person name="Wang H."/>
            <person name="Wang A."/>
            <person name="Jiang F."/>
            <person name="Liu H."/>
            <person name="Zhao H."/>
            <person name="Xu D."/>
            <person name="Zhang Y."/>
        </authorList>
    </citation>
    <scope>NUCLEOTIDE SEQUENCE [LARGE SCALE GENOMIC DNA]</scope>
    <source>
        <strain evidence="2">cv. Yunnan</strain>
    </source>
</reference>
<accession>A0ACB9IFV8</accession>
<dbReference type="Proteomes" id="UP001056120">
    <property type="component" value="Linkage Group LG08"/>
</dbReference>
<proteinExistence type="predicted"/>
<reference evidence="1 2" key="2">
    <citation type="journal article" date="2022" name="Mol. Ecol. Resour.">
        <title>The genomes of chicory, endive, great burdock and yacon provide insights into Asteraceae paleo-polyploidization history and plant inulin production.</title>
        <authorList>
            <person name="Fan W."/>
            <person name="Wang S."/>
            <person name="Wang H."/>
            <person name="Wang A."/>
            <person name="Jiang F."/>
            <person name="Liu H."/>
            <person name="Zhao H."/>
            <person name="Xu D."/>
            <person name="Zhang Y."/>
        </authorList>
    </citation>
    <scope>NUCLEOTIDE SEQUENCE [LARGE SCALE GENOMIC DNA]</scope>
    <source>
        <strain evidence="2">cv. Yunnan</strain>
        <tissue evidence="1">Leaves</tissue>
    </source>
</reference>
<gene>
    <name evidence="1" type="ORF">L1987_22272</name>
</gene>
<comment type="caution">
    <text evidence="1">The sequence shown here is derived from an EMBL/GenBank/DDBJ whole genome shotgun (WGS) entry which is preliminary data.</text>
</comment>
<dbReference type="EMBL" id="CM042025">
    <property type="protein sequence ID" value="KAI3806371.1"/>
    <property type="molecule type" value="Genomic_DNA"/>
</dbReference>
<evidence type="ECO:0000313" key="1">
    <source>
        <dbReference type="EMBL" id="KAI3806371.1"/>
    </source>
</evidence>
<protein>
    <submittedName>
        <fullName evidence="1">Uncharacterized protein</fullName>
    </submittedName>
</protein>
<organism evidence="1 2">
    <name type="scientific">Smallanthus sonchifolius</name>
    <dbReference type="NCBI Taxonomy" id="185202"/>
    <lineage>
        <taxon>Eukaryota</taxon>
        <taxon>Viridiplantae</taxon>
        <taxon>Streptophyta</taxon>
        <taxon>Embryophyta</taxon>
        <taxon>Tracheophyta</taxon>
        <taxon>Spermatophyta</taxon>
        <taxon>Magnoliopsida</taxon>
        <taxon>eudicotyledons</taxon>
        <taxon>Gunneridae</taxon>
        <taxon>Pentapetalae</taxon>
        <taxon>asterids</taxon>
        <taxon>campanulids</taxon>
        <taxon>Asterales</taxon>
        <taxon>Asteraceae</taxon>
        <taxon>Asteroideae</taxon>
        <taxon>Heliantheae alliance</taxon>
        <taxon>Millerieae</taxon>
        <taxon>Smallanthus</taxon>
    </lineage>
</organism>
<sequence length="75" mass="8445">MQTIPVTQFQKESESDKANQGNLSTECPICLCEYEDDESDIVDLEVSVSMCESLGGNLTSEDIREDVDEERSVFY</sequence>